<keyword evidence="3 6" id="KW-0812">Transmembrane</keyword>
<proteinExistence type="inferred from homology"/>
<name>A0A6L6Q6U3_9BURK</name>
<protein>
    <submittedName>
        <fullName evidence="8">GtrA family protein</fullName>
    </submittedName>
</protein>
<comment type="subcellular location">
    <subcellularLocation>
        <location evidence="1">Membrane</location>
        <topology evidence="1">Multi-pass membrane protein</topology>
    </subcellularLocation>
</comment>
<evidence type="ECO:0000313" key="9">
    <source>
        <dbReference type="Proteomes" id="UP000484015"/>
    </source>
</evidence>
<evidence type="ECO:0000256" key="6">
    <source>
        <dbReference type="SAM" id="Phobius"/>
    </source>
</evidence>
<dbReference type="GO" id="GO:0005886">
    <property type="term" value="C:plasma membrane"/>
    <property type="evidence" value="ECO:0007669"/>
    <property type="project" value="TreeGrafter"/>
</dbReference>
<feature type="transmembrane region" description="Helical" evidence="6">
    <location>
        <begin position="27"/>
        <end position="52"/>
    </location>
</feature>
<comment type="caution">
    <text evidence="8">The sequence shown here is derived from an EMBL/GenBank/DDBJ whole genome shotgun (WGS) entry which is preliminary data.</text>
</comment>
<dbReference type="Proteomes" id="UP000484015">
    <property type="component" value="Unassembled WGS sequence"/>
</dbReference>
<evidence type="ECO:0000256" key="2">
    <source>
        <dbReference type="ARBA" id="ARBA00009399"/>
    </source>
</evidence>
<dbReference type="RefSeq" id="WP_155441186.1">
    <property type="nucleotide sequence ID" value="NZ_WNLA01000018.1"/>
</dbReference>
<gene>
    <name evidence="8" type="ORF">GM668_22410</name>
</gene>
<reference evidence="8 9" key="1">
    <citation type="submission" date="2019-11" db="EMBL/GenBank/DDBJ databases">
        <title>Type strains purchased from KCTC, JCM and DSMZ.</title>
        <authorList>
            <person name="Lu H."/>
        </authorList>
    </citation>
    <scope>NUCLEOTIDE SEQUENCE [LARGE SCALE GENOMIC DNA]</scope>
    <source>
        <strain evidence="8 9">KCTC 42409</strain>
    </source>
</reference>
<dbReference type="Pfam" id="PF04138">
    <property type="entry name" value="GtrA_DPMS_TM"/>
    <property type="match status" value="1"/>
</dbReference>
<keyword evidence="9" id="KW-1185">Reference proteome</keyword>
<dbReference type="InterPro" id="IPR007267">
    <property type="entry name" value="GtrA_DPMS_TM"/>
</dbReference>
<evidence type="ECO:0000256" key="3">
    <source>
        <dbReference type="ARBA" id="ARBA00022692"/>
    </source>
</evidence>
<dbReference type="EMBL" id="WNLA01000018">
    <property type="protein sequence ID" value="MTW04832.1"/>
    <property type="molecule type" value="Genomic_DNA"/>
</dbReference>
<dbReference type="AlphaFoldDB" id="A0A6L6Q6U3"/>
<dbReference type="GO" id="GO:0000271">
    <property type="term" value="P:polysaccharide biosynthetic process"/>
    <property type="evidence" value="ECO:0007669"/>
    <property type="project" value="InterPro"/>
</dbReference>
<keyword evidence="5 6" id="KW-0472">Membrane</keyword>
<dbReference type="PANTHER" id="PTHR38459:SF1">
    <property type="entry name" value="PROPHAGE BACTOPRENOL-LINKED GLUCOSE TRANSLOCASE HOMOLOG"/>
    <property type="match status" value="1"/>
</dbReference>
<comment type="similarity">
    <text evidence="2">Belongs to the GtrA family.</text>
</comment>
<sequence>MAVRASLPAFLAVGATAAAVHLGAMWLAVAICGLPPAWANPLAFLPAFAASFTGHCRYTYGSTRRWRASLPRWLATSLAGLMLNQLLYVAALAHVGVQYYLPLQALVTVLVAAMTFMAGKCWAFAR</sequence>
<evidence type="ECO:0000256" key="4">
    <source>
        <dbReference type="ARBA" id="ARBA00022989"/>
    </source>
</evidence>
<feature type="domain" description="GtrA/DPMS transmembrane" evidence="7">
    <location>
        <begin position="10"/>
        <end position="124"/>
    </location>
</feature>
<evidence type="ECO:0000259" key="7">
    <source>
        <dbReference type="Pfam" id="PF04138"/>
    </source>
</evidence>
<dbReference type="OrthoDB" id="5296904at2"/>
<dbReference type="InterPro" id="IPR051401">
    <property type="entry name" value="GtrA_CellWall_Glycosyl"/>
</dbReference>
<organism evidence="8 9">
    <name type="scientific">Pseudoduganella ginsengisoli</name>
    <dbReference type="NCBI Taxonomy" id="1462440"/>
    <lineage>
        <taxon>Bacteria</taxon>
        <taxon>Pseudomonadati</taxon>
        <taxon>Pseudomonadota</taxon>
        <taxon>Betaproteobacteria</taxon>
        <taxon>Burkholderiales</taxon>
        <taxon>Oxalobacteraceae</taxon>
        <taxon>Telluria group</taxon>
        <taxon>Pseudoduganella</taxon>
    </lineage>
</organism>
<evidence type="ECO:0000256" key="5">
    <source>
        <dbReference type="ARBA" id="ARBA00023136"/>
    </source>
</evidence>
<dbReference type="PANTHER" id="PTHR38459">
    <property type="entry name" value="PROPHAGE BACTOPRENOL-LINKED GLUCOSE TRANSLOCASE HOMOLOG"/>
    <property type="match status" value="1"/>
</dbReference>
<feature type="transmembrane region" description="Helical" evidence="6">
    <location>
        <begin position="103"/>
        <end position="125"/>
    </location>
</feature>
<accession>A0A6L6Q6U3</accession>
<evidence type="ECO:0000313" key="8">
    <source>
        <dbReference type="EMBL" id="MTW04832.1"/>
    </source>
</evidence>
<evidence type="ECO:0000256" key="1">
    <source>
        <dbReference type="ARBA" id="ARBA00004141"/>
    </source>
</evidence>
<feature type="transmembrane region" description="Helical" evidence="6">
    <location>
        <begin position="73"/>
        <end position="97"/>
    </location>
</feature>
<keyword evidence="4 6" id="KW-1133">Transmembrane helix</keyword>